<name>A0ABQ3S6N3_9ACTN</name>
<accession>A0ABQ3S6N3</accession>
<dbReference type="CDD" id="cd21112">
    <property type="entry name" value="alphaLP-like"/>
    <property type="match status" value="1"/>
</dbReference>
<feature type="compositionally biased region" description="Acidic residues" evidence="9">
    <location>
        <begin position="446"/>
        <end position="455"/>
    </location>
</feature>
<evidence type="ECO:0000256" key="5">
    <source>
        <dbReference type="ARBA" id="ARBA00022825"/>
    </source>
</evidence>
<evidence type="ECO:0000256" key="2">
    <source>
        <dbReference type="ARBA" id="ARBA00022670"/>
    </source>
</evidence>
<dbReference type="Pfam" id="PF02983">
    <property type="entry name" value="Pro_Al_protease"/>
    <property type="match status" value="1"/>
</dbReference>
<evidence type="ECO:0000259" key="12">
    <source>
        <dbReference type="Pfam" id="PF02983"/>
    </source>
</evidence>
<evidence type="ECO:0000313" key="14">
    <source>
        <dbReference type="Proteomes" id="UP000649259"/>
    </source>
</evidence>
<keyword evidence="2 13" id="KW-0645">Protease</keyword>
<feature type="compositionally biased region" description="Gly residues" evidence="9">
    <location>
        <begin position="379"/>
        <end position="389"/>
    </location>
</feature>
<evidence type="ECO:0000256" key="1">
    <source>
        <dbReference type="ARBA" id="ARBA00007664"/>
    </source>
</evidence>
<organism evidence="13 14">
    <name type="scientific">Streptomyces asoensis</name>
    <dbReference type="NCBI Taxonomy" id="249586"/>
    <lineage>
        <taxon>Bacteria</taxon>
        <taxon>Bacillati</taxon>
        <taxon>Actinomycetota</taxon>
        <taxon>Actinomycetes</taxon>
        <taxon>Kitasatosporales</taxon>
        <taxon>Streptomycetaceae</taxon>
        <taxon>Streptomyces</taxon>
    </lineage>
</organism>
<evidence type="ECO:0000256" key="4">
    <source>
        <dbReference type="ARBA" id="ARBA00022801"/>
    </source>
</evidence>
<evidence type="ECO:0000259" key="11">
    <source>
        <dbReference type="Pfam" id="PF00089"/>
    </source>
</evidence>
<dbReference type="InterPro" id="IPR006311">
    <property type="entry name" value="TAT_signal"/>
</dbReference>
<dbReference type="InterPro" id="IPR009003">
    <property type="entry name" value="Peptidase_S1_PA"/>
</dbReference>
<dbReference type="SUPFAM" id="SSF50494">
    <property type="entry name" value="Trypsin-like serine proteases"/>
    <property type="match status" value="1"/>
</dbReference>
<dbReference type="PRINTS" id="PR00861">
    <property type="entry name" value="ALYTICPTASE"/>
</dbReference>
<keyword evidence="6" id="KW-0865">Zymogen</keyword>
<dbReference type="RefSeq" id="WP_189924542.1">
    <property type="nucleotide sequence ID" value="NZ_BMSI01000009.1"/>
</dbReference>
<feature type="compositionally biased region" description="Acidic residues" evidence="9">
    <location>
        <begin position="420"/>
        <end position="429"/>
    </location>
</feature>
<feature type="compositionally biased region" description="Acidic residues" evidence="9">
    <location>
        <begin position="394"/>
        <end position="403"/>
    </location>
</feature>
<comment type="similarity">
    <text evidence="1">Belongs to the peptidase S1 family.</text>
</comment>
<dbReference type="Gene3D" id="2.40.10.10">
    <property type="entry name" value="Trypsin-like serine proteases"/>
    <property type="match status" value="2"/>
</dbReference>
<feature type="compositionally biased region" description="Low complexity" evidence="9">
    <location>
        <begin position="465"/>
        <end position="492"/>
    </location>
</feature>
<sequence>MSHKRVTKRKAIIAAGGVAALGAAAILLPQANASQDGTSDGAASVKTLKAGDASDLASQLEKLLGDAFAGSYYDDAGKQLVVNVVNVSGDKNNVVVQAEKAGAKVREVENSKAELEAAAKTLKAKATVPGTSWAVDPKTNKILVTADSTVTGNKWDQVDSTVKTLGSGMATIRKSAGTLKPLVSGGDAIFGGGARCSLGFNVTAGDGSPAFLTAGHCGVAAEQWSDSQNGQPIATVDQATFPGDGDFALVKYDDPNTQAPSEVNTGQQTVAISQAAEATVGTQVFRMGSTTGLNDGQVLGLDATVNYPEGTVTGLIQTDVCAEPGDSGGSLFTQDGQAIGLTSGGSGDCTVGGETFFQPVTTALAAVGATLGDGGAGAGDAAGGAGAGAGAVDENGDGIDDNTGEAIQGGGDAGAGAVDENGDGIDDNTGEAIQGGGDAGAGAVDENGDGIDDNTGEAIQGGGDAAADGGADQNANGGADASGDGQDQSGNGKNRKGGQQDGSGVNESH</sequence>
<keyword evidence="4" id="KW-0378">Hydrolase</keyword>
<keyword evidence="3 10" id="KW-0732">Signal</keyword>
<evidence type="ECO:0000256" key="8">
    <source>
        <dbReference type="SAM" id="Coils"/>
    </source>
</evidence>
<protein>
    <submittedName>
        <fullName evidence="13">Protease</fullName>
    </submittedName>
</protein>
<dbReference type="GO" id="GO:0006508">
    <property type="term" value="P:proteolysis"/>
    <property type="evidence" value="ECO:0007669"/>
    <property type="project" value="UniProtKB-KW"/>
</dbReference>
<evidence type="ECO:0000256" key="9">
    <source>
        <dbReference type="SAM" id="MobiDB-lite"/>
    </source>
</evidence>
<feature type="region of interest" description="Disordered" evidence="9">
    <location>
        <begin position="379"/>
        <end position="509"/>
    </location>
</feature>
<evidence type="ECO:0000256" key="7">
    <source>
        <dbReference type="ARBA" id="ARBA00023157"/>
    </source>
</evidence>
<feature type="domain" description="Peptidase S1" evidence="11">
    <location>
        <begin position="211"/>
        <end position="364"/>
    </location>
</feature>
<feature type="signal peptide" evidence="10">
    <location>
        <begin position="1"/>
        <end position="33"/>
    </location>
</feature>
<dbReference type="Proteomes" id="UP000649259">
    <property type="component" value="Unassembled WGS sequence"/>
</dbReference>
<feature type="coiled-coil region" evidence="8">
    <location>
        <begin position="98"/>
        <end position="125"/>
    </location>
</feature>
<dbReference type="InterPro" id="IPR001254">
    <property type="entry name" value="Trypsin_dom"/>
</dbReference>
<dbReference type="InterPro" id="IPR035070">
    <property type="entry name" value="Streptogrisin_prodomain"/>
</dbReference>
<dbReference type="PROSITE" id="PS51318">
    <property type="entry name" value="TAT"/>
    <property type="match status" value="1"/>
</dbReference>
<feature type="chain" id="PRO_5046145096" evidence="10">
    <location>
        <begin position="34"/>
        <end position="509"/>
    </location>
</feature>
<proteinExistence type="inferred from homology"/>
<keyword evidence="5" id="KW-0720">Serine protease</keyword>
<feature type="domain" description="Peptidase S1A alpha-lytic prodomain" evidence="12">
    <location>
        <begin position="110"/>
        <end position="163"/>
    </location>
</feature>
<evidence type="ECO:0000256" key="6">
    <source>
        <dbReference type="ARBA" id="ARBA00023145"/>
    </source>
</evidence>
<reference evidence="14" key="1">
    <citation type="submission" date="2023-07" db="EMBL/GenBank/DDBJ databases">
        <title>Whole genome shotgun sequence of Streptomyces cacaoi subsp. asoensis NBRC 13813.</title>
        <authorList>
            <person name="Komaki H."/>
            <person name="Tamura T."/>
        </authorList>
    </citation>
    <scope>NUCLEOTIDE SEQUENCE [LARGE SCALE GENOMIC DNA]</scope>
    <source>
        <strain evidence="14">NBRC 13813</strain>
    </source>
</reference>
<dbReference type="EMBL" id="BNEB01000005">
    <property type="protein sequence ID" value="GHI63790.1"/>
    <property type="molecule type" value="Genomic_DNA"/>
</dbReference>
<keyword evidence="14" id="KW-1185">Reference proteome</keyword>
<dbReference type="InterPro" id="IPR001316">
    <property type="entry name" value="Pept_S1A_streptogrisin"/>
</dbReference>
<dbReference type="Pfam" id="PF00089">
    <property type="entry name" value="Trypsin"/>
    <property type="match status" value="1"/>
</dbReference>
<keyword evidence="8" id="KW-0175">Coiled coil</keyword>
<comment type="caution">
    <text evidence="13">The sequence shown here is derived from an EMBL/GenBank/DDBJ whole genome shotgun (WGS) entry which is preliminary data.</text>
</comment>
<gene>
    <name evidence="13" type="ORF">Saso_54400</name>
</gene>
<evidence type="ECO:0000256" key="10">
    <source>
        <dbReference type="SAM" id="SignalP"/>
    </source>
</evidence>
<dbReference type="InterPro" id="IPR004236">
    <property type="entry name" value="Pept_S1_alpha_lytic"/>
</dbReference>
<dbReference type="GO" id="GO:0008233">
    <property type="term" value="F:peptidase activity"/>
    <property type="evidence" value="ECO:0007669"/>
    <property type="project" value="UniProtKB-KW"/>
</dbReference>
<dbReference type="Gene3D" id="3.30.300.50">
    <property type="match status" value="1"/>
</dbReference>
<keyword evidence="7" id="KW-1015">Disulfide bond</keyword>
<dbReference type="InterPro" id="IPR043504">
    <property type="entry name" value="Peptidase_S1_PA_chymotrypsin"/>
</dbReference>
<evidence type="ECO:0000313" key="13">
    <source>
        <dbReference type="EMBL" id="GHI63790.1"/>
    </source>
</evidence>
<evidence type="ECO:0000256" key="3">
    <source>
        <dbReference type="ARBA" id="ARBA00022729"/>
    </source>
</evidence>
<dbReference type="GeneID" id="91473260"/>